<accession>A0A8A7KBU2</accession>
<keyword evidence="3" id="KW-1185">Reference proteome</keyword>
<evidence type="ECO:0000313" key="3">
    <source>
        <dbReference type="Proteomes" id="UP000665020"/>
    </source>
</evidence>
<dbReference type="InterPro" id="IPR013783">
    <property type="entry name" value="Ig-like_fold"/>
</dbReference>
<evidence type="ECO:0000259" key="1">
    <source>
        <dbReference type="SMART" id="SM01066"/>
    </source>
</evidence>
<dbReference type="GO" id="GO:2001070">
    <property type="term" value="F:starch binding"/>
    <property type="evidence" value="ECO:0007669"/>
    <property type="project" value="InterPro"/>
</dbReference>
<protein>
    <submittedName>
        <fullName evidence="2">Carbohydrate-binding protein</fullName>
    </submittedName>
</protein>
<sequence length="104" mass="11945">MLNDNGINVSPTPITAGSRIEVEYDGLLSKSGAQEVYLHAGFGMDNNWEKVLDLKMERDKDIWKTNCDVDTSDRFIFCFHDNAGNWDNNNGRNWSFEVHNGRLY</sequence>
<dbReference type="AlphaFoldDB" id="A0A8A7KBU2"/>
<organism evidence="2 3">
    <name type="scientific">Iocasia fonsfrigidae</name>
    <dbReference type="NCBI Taxonomy" id="2682810"/>
    <lineage>
        <taxon>Bacteria</taxon>
        <taxon>Bacillati</taxon>
        <taxon>Bacillota</taxon>
        <taxon>Clostridia</taxon>
        <taxon>Halanaerobiales</taxon>
        <taxon>Halanaerobiaceae</taxon>
        <taxon>Iocasia</taxon>
    </lineage>
</organism>
<evidence type="ECO:0000313" key="2">
    <source>
        <dbReference type="EMBL" id="QTL97038.1"/>
    </source>
</evidence>
<dbReference type="InterPro" id="IPR005085">
    <property type="entry name" value="CBM25"/>
</dbReference>
<dbReference type="EMBL" id="CP046640">
    <property type="protein sequence ID" value="QTL97038.1"/>
    <property type="molecule type" value="Genomic_DNA"/>
</dbReference>
<dbReference type="Proteomes" id="UP000665020">
    <property type="component" value="Chromosome"/>
</dbReference>
<dbReference type="Pfam" id="PF16760">
    <property type="entry name" value="CBM53"/>
    <property type="match status" value="1"/>
</dbReference>
<dbReference type="SMART" id="SM01066">
    <property type="entry name" value="CBM_25"/>
    <property type="match status" value="1"/>
</dbReference>
<dbReference type="RefSeq" id="WP_125988121.1">
    <property type="nucleotide sequence ID" value="NZ_CP046640.1"/>
</dbReference>
<feature type="domain" description="Carbohydrate binding module family 25" evidence="1">
    <location>
        <begin position="17"/>
        <end position="99"/>
    </location>
</feature>
<dbReference type="KEGG" id="ifn:GM661_03115"/>
<dbReference type="Gene3D" id="2.60.40.10">
    <property type="entry name" value="Immunoglobulins"/>
    <property type="match status" value="1"/>
</dbReference>
<proteinExistence type="predicted"/>
<name>A0A8A7KBU2_9FIRM</name>
<reference evidence="2" key="1">
    <citation type="submission" date="2019-12" db="EMBL/GenBank/DDBJ databases">
        <authorList>
            <person name="zhang j."/>
            <person name="sun C.M."/>
        </authorList>
    </citation>
    <scope>NUCLEOTIDE SEQUENCE</scope>
    <source>
        <strain evidence="2">NS-1</strain>
    </source>
</reference>
<gene>
    <name evidence="2" type="ORF">GM661_03115</name>
</gene>